<dbReference type="InterPro" id="IPR009057">
    <property type="entry name" value="Homeodomain-like_sf"/>
</dbReference>
<dbReference type="InterPro" id="IPR001647">
    <property type="entry name" value="HTH_TetR"/>
</dbReference>
<dbReference type="PANTHER" id="PTHR43479:SF11">
    <property type="entry name" value="ACREF_ENVCD OPERON REPRESSOR-RELATED"/>
    <property type="match status" value="1"/>
</dbReference>
<feature type="transmembrane region" description="Helical" evidence="3">
    <location>
        <begin position="140"/>
        <end position="161"/>
    </location>
</feature>
<dbReference type="KEGG" id="ldn:H9L06_04675"/>
<feature type="DNA-binding region" description="H-T-H motif" evidence="2">
    <location>
        <begin position="30"/>
        <end position="49"/>
    </location>
</feature>
<dbReference type="InterPro" id="IPR050624">
    <property type="entry name" value="HTH-type_Tx_Regulator"/>
</dbReference>
<protein>
    <submittedName>
        <fullName evidence="5">TetR/AcrR family transcriptional regulator</fullName>
    </submittedName>
</protein>
<dbReference type="RefSeq" id="WP_187556070.1">
    <property type="nucleotide sequence ID" value="NZ_CP060716.1"/>
</dbReference>
<dbReference type="GO" id="GO:0003677">
    <property type="term" value="F:DNA binding"/>
    <property type="evidence" value="ECO:0007669"/>
    <property type="project" value="UniProtKB-UniRule"/>
</dbReference>
<proteinExistence type="predicted"/>
<reference evidence="5 6" key="1">
    <citation type="submission" date="2020-08" db="EMBL/GenBank/DDBJ databases">
        <title>Genome sequence of Leucobacter denitrificans KACC 14055T.</title>
        <authorList>
            <person name="Hyun D.-W."/>
            <person name="Bae J.-W."/>
        </authorList>
    </citation>
    <scope>NUCLEOTIDE SEQUENCE [LARGE SCALE GENOMIC DNA]</scope>
    <source>
        <strain evidence="5 6">KACC 14055</strain>
    </source>
</reference>
<dbReference type="Proteomes" id="UP000515934">
    <property type="component" value="Chromosome"/>
</dbReference>
<dbReference type="AlphaFoldDB" id="A0A7G9S6Y1"/>
<feature type="domain" description="HTH tetR-type" evidence="4">
    <location>
        <begin position="7"/>
        <end position="67"/>
    </location>
</feature>
<keyword evidence="3" id="KW-0472">Membrane</keyword>
<evidence type="ECO:0000313" key="5">
    <source>
        <dbReference type="EMBL" id="QNN63606.1"/>
    </source>
</evidence>
<organism evidence="5 6">
    <name type="scientific">Leucobacter denitrificans</name>
    <dbReference type="NCBI Taxonomy" id="683042"/>
    <lineage>
        <taxon>Bacteria</taxon>
        <taxon>Bacillati</taxon>
        <taxon>Actinomycetota</taxon>
        <taxon>Actinomycetes</taxon>
        <taxon>Micrococcales</taxon>
        <taxon>Microbacteriaceae</taxon>
        <taxon>Leucobacter</taxon>
    </lineage>
</organism>
<dbReference type="Gene3D" id="1.10.357.10">
    <property type="entry name" value="Tetracycline Repressor, domain 2"/>
    <property type="match status" value="1"/>
</dbReference>
<accession>A0A7G9S6Y1</accession>
<dbReference type="EMBL" id="CP060716">
    <property type="protein sequence ID" value="QNN63606.1"/>
    <property type="molecule type" value="Genomic_DNA"/>
</dbReference>
<evidence type="ECO:0000256" key="3">
    <source>
        <dbReference type="SAM" id="Phobius"/>
    </source>
</evidence>
<name>A0A7G9S6Y1_9MICO</name>
<keyword evidence="3" id="KW-1133">Transmembrane helix</keyword>
<keyword evidence="3" id="KW-0812">Transmembrane</keyword>
<evidence type="ECO:0000256" key="1">
    <source>
        <dbReference type="ARBA" id="ARBA00023125"/>
    </source>
</evidence>
<evidence type="ECO:0000259" key="4">
    <source>
        <dbReference type="PROSITE" id="PS50977"/>
    </source>
</evidence>
<dbReference type="PROSITE" id="PS50977">
    <property type="entry name" value="HTH_TETR_2"/>
    <property type="match status" value="1"/>
</dbReference>
<keyword evidence="1 2" id="KW-0238">DNA-binding</keyword>
<evidence type="ECO:0000256" key="2">
    <source>
        <dbReference type="PROSITE-ProRule" id="PRU00335"/>
    </source>
</evidence>
<dbReference type="PANTHER" id="PTHR43479">
    <property type="entry name" value="ACREF/ENVCD OPERON REPRESSOR-RELATED"/>
    <property type="match status" value="1"/>
</dbReference>
<sequence length="190" mass="21517">MTDARIVRTRAALHDSILALATHKPSGEISVSELAAHAQINRVTFYKHFASPGEALATALSIELDEARKRDGHHPPHIDAYTWYVHALVNQIEARRQLYTIAFRERVEGTVPLMLTRNLNDVAAAYLTKRRKKKPTVPDVDIDVAAAFIAAGTMSAIWVWTLEGDVHQERLFENLHHVLPEWFHAERKTD</sequence>
<dbReference type="SUPFAM" id="SSF46689">
    <property type="entry name" value="Homeodomain-like"/>
    <property type="match status" value="1"/>
</dbReference>
<keyword evidence="6" id="KW-1185">Reference proteome</keyword>
<gene>
    <name evidence="5" type="ORF">H9L06_04675</name>
</gene>
<evidence type="ECO:0000313" key="6">
    <source>
        <dbReference type="Proteomes" id="UP000515934"/>
    </source>
</evidence>